<dbReference type="Proteomes" id="UP000287651">
    <property type="component" value="Unassembled WGS sequence"/>
</dbReference>
<accession>A0A426Z1S5</accession>
<evidence type="ECO:0000313" key="1">
    <source>
        <dbReference type="EMBL" id="RRT57926.1"/>
    </source>
</evidence>
<sequence>MCLSSPPCTTNLMVSLCVCVCDSEELSWSPGLADLKPQQSLHCNPDECIGNTTLLLYLNRVVFVI</sequence>
<comment type="caution">
    <text evidence="1">The sequence shown here is derived from an EMBL/GenBank/DDBJ whole genome shotgun (WGS) entry which is preliminary data.</text>
</comment>
<organism evidence="1 2">
    <name type="scientific">Ensete ventricosum</name>
    <name type="common">Abyssinian banana</name>
    <name type="synonym">Musa ensete</name>
    <dbReference type="NCBI Taxonomy" id="4639"/>
    <lineage>
        <taxon>Eukaryota</taxon>
        <taxon>Viridiplantae</taxon>
        <taxon>Streptophyta</taxon>
        <taxon>Embryophyta</taxon>
        <taxon>Tracheophyta</taxon>
        <taxon>Spermatophyta</taxon>
        <taxon>Magnoliopsida</taxon>
        <taxon>Liliopsida</taxon>
        <taxon>Zingiberales</taxon>
        <taxon>Musaceae</taxon>
        <taxon>Ensete</taxon>
    </lineage>
</organism>
<name>A0A426Z1S5_ENSVE</name>
<proteinExistence type="predicted"/>
<dbReference type="EMBL" id="AMZH03008938">
    <property type="protein sequence ID" value="RRT57926.1"/>
    <property type="molecule type" value="Genomic_DNA"/>
</dbReference>
<reference evidence="1 2" key="1">
    <citation type="journal article" date="2014" name="Agronomy (Basel)">
        <title>A Draft Genome Sequence for Ensete ventricosum, the Drought-Tolerant Tree Against Hunger.</title>
        <authorList>
            <person name="Harrison J."/>
            <person name="Moore K.A."/>
            <person name="Paszkiewicz K."/>
            <person name="Jones T."/>
            <person name="Grant M."/>
            <person name="Ambacheew D."/>
            <person name="Muzemil S."/>
            <person name="Studholme D.J."/>
        </authorList>
    </citation>
    <scope>NUCLEOTIDE SEQUENCE [LARGE SCALE GENOMIC DNA]</scope>
</reference>
<dbReference type="AlphaFoldDB" id="A0A426Z1S5"/>
<evidence type="ECO:0000313" key="2">
    <source>
        <dbReference type="Proteomes" id="UP000287651"/>
    </source>
</evidence>
<gene>
    <name evidence="1" type="ORF">B296_00046941</name>
</gene>
<protein>
    <submittedName>
        <fullName evidence="1">Uncharacterized protein</fullName>
    </submittedName>
</protein>